<organism evidence="5 6">
    <name type="scientific">Psilocybe cyanescens</name>
    <dbReference type="NCBI Taxonomy" id="93625"/>
    <lineage>
        <taxon>Eukaryota</taxon>
        <taxon>Fungi</taxon>
        <taxon>Dikarya</taxon>
        <taxon>Basidiomycota</taxon>
        <taxon>Agaricomycotina</taxon>
        <taxon>Agaricomycetes</taxon>
        <taxon>Agaricomycetidae</taxon>
        <taxon>Agaricales</taxon>
        <taxon>Agaricineae</taxon>
        <taxon>Strophariaceae</taxon>
        <taxon>Psilocybe</taxon>
    </lineage>
</organism>
<keyword evidence="2" id="KW-0687">Ribonucleoprotein</keyword>
<evidence type="ECO:0000256" key="2">
    <source>
        <dbReference type="ARBA" id="ARBA00023274"/>
    </source>
</evidence>
<dbReference type="GO" id="GO:1990904">
    <property type="term" value="C:ribonucleoprotein complex"/>
    <property type="evidence" value="ECO:0007669"/>
    <property type="project" value="UniProtKB-KW"/>
</dbReference>
<dbReference type="Gene3D" id="3.30.70.600">
    <property type="entry name" value="Ribosomal protein S10 domain"/>
    <property type="match status" value="1"/>
</dbReference>
<evidence type="ECO:0000256" key="1">
    <source>
        <dbReference type="ARBA" id="ARBA00022980"/>
    </source>
</evidence>
<evidence type="ECO:0000313" key="5">
    <source>
        <dbReference type="EMBL" id="PPQ86786.1"/>
    </source>
</evidence>
<evidence type="ECO:0000313" key="6">
    <source>
        <dbReference type="Proteomes" id="UP000283269"/>
    </source>
</evidence>
<keyword evidence="6" id="KW-1185">Reference proteome</keyword>
<dbReference type="AlphaFoldDB" id="A0A409X7P8"/>
<dbReference type="Proteomes" id="UP000283269">
    <property type="component" value="Unassembled WGS sequence"/>
</dbReference>
<dbReference type="STRING" id="93625.A0A409X7P8"/>
<feature type="region of interest" description="Disordered" evidence="3">
    <location>
        <begin position="1"/>
        <end position="38"/>
    </location>
</feature>
<dbReference type="Pfam" id="PF00338">
    <property type="entry name" value="Ribosomal_S10"/>
    <property type="match status" value="1"/>
</dbReference>
<gene>
    <name evidence="5" type="ORF">CVT25_012391</name>
</gene>
<reference evidence="5 6" key="1">
    <citation type="journal article" date="2018" name="Evol. Lett.">
        <title>Horizontal gene cluster transfer increased hallucinogenic mushroom diversity.</title>
        <authorList>
            <person name="Reynolds H.T."/>
            <person name="Vijayakumar V."/>
            <person name="Gluck-Thaler E."/>
            <person name="Korotkin H.B."/>
            <person name="Matheny P.B."/>
            <person name="Slot J.C."/>
        </authorList>
    </citation>
    <scope>NUCLEOTIDE SEQUENCE [LARGE SCALE GENOMIC DNA]</scope>
    <source>
        <strain evidence="5 6">2631</strain>
    </source>
</reference>
<evidence type="ECO:0000256" key="3">
    <source>
        <dbReference type="SAM" id="MobiDB-lite"/>
    </source>
</evidence>
<feature type="compositionally biased region" description="Low complexity" evidence="3">
    <location>
        <begin position="21"/>
        <end position="37"/>
    </location>
</feature>
<dbReference type="InParanoid" id="A0A409X7P8"/>
<evidence type="ECO:0000259" key="4">
    <source>
        <dbReference type="Pfam" id="PF00338"/>
    </source>
</evidence>
<dbReference type="InterPro" id="IPR027486">
    <property type="entry name" value="Ribosomal_uS10_dom"/>
</dbReference>
<feature type="domain" description="Small ribosomal subunit protein uS10" evidence="4">
    <location>
        <begin position="147"/>
        <end position="191"/>
    </location>
</feature>
<name>A0A409X7P8_PSICY</name>
<dbReference type="EMBL" id="NHYD01002431">
    <property type="protein sequence ID" value="PPQ86786.1"/>
    <property type="molecule type" value="Genomic_DNA"/>
</dbReference>
<accession>A0A409X7P8</accession>
<dbReference type="InterPro" id="IPR036838">
    <property type="entry name" value="Ribosomal_uS10_dom_sf"/>
</dbReference>
<comment type="caution">
    <text evidence="5">The sequence shown here is derived from an EMBL/GenBank/DDBJ whole genome shotgun (WGS) entry which is preliminary data.</text>
</comment>
<proteinExistence type="predicted"/>
<dbReference type="OrthoDB" id="366214at2759"/>
<keyword evidence="1" id="KW-0689">Ribosomal protein</keyword>
<dbReference type="SUPFAM" id="SSF54999">
    <property type="entry name" value="Ribosomal protein S10"/>
    <property type="match status" value="1"/>
</dbReference>
<sequence length="256" mass="28120">MSYARSFSAKATVKEETRAEPSTAKTKTKVKVSSTPAPKETQTAAEYKAIGLRHDSTTLPLTGDLDPTELDFTEAHYAATVVQAAVSTNPSSIQERMTFQLQTLTSNPTTSHCSIFSFFSCIFMYTAQSVHLLRCARSIFSLLQASPGIPTSKVVPLPTQRTLWTVLRCPFAHMKSQENFYRKVQKTAIKTGDGCGPRCSVLDHLLARAYGAWCWHGGDDLGGASSGGWSARDNSVENRSANAPQKILAWEEDYRE</sequence>
<dbReference type="GO" id="GO:0005840">
    <property type="term" value="C:ribosome"/>
    <property type="evidence" value="ECO:0007669"/>
    <property type="project" value="UniProtKB-KW"/>
</dbReference>
<protein>
    <recommendedName>
        <fullName evidence="4">Small ribosomal subunit protein uS10 domain-containing protein</fullName>
    </recommendedName>
</protein>